<name>A0A840G2L2_RHOTE</name>
<evidence type="ECO:0000256" key="2">
    <source>
        <dbReference type="ARBA" id="ARBA00023125"/>
    </source>
</evidence>
<dbReference type="PROSITE" id="PS51077">
    <property type="entry name" value="HTH_ICLR"/>
    <property type="match status" value="1"/>
</dbReference>
<dbReference type="InterPro" id="IPR036388">
    <property type="entry name" value="WH-like_DNA-bd_sf"/>
</dbReference>
<dbReference type="GO" id="GO:0045892">
    <property type="term" value="P:negative regulation of DNA-templated transcription"/>
    <property type="evidence" value="ECO:0007669"/>
    <property type="project" value="TreeGrafter"/>
</dbReference>
<dbReference type="Gene3D" id="3.30.450.40">
    <property type="match status" value="1"/>
</dbReference>
<dbReference type="PANTHER" id="PTHR30136">
    <property type="entry name" value="HELIX-TURN-HELIX TRANSCRIPTIONAL REGULATOR, ICLR FAMILY"/>
    <property type="match status" value="1"/>
</dbReference>
<protein>
    <submittedName>
        <fullName evidence="7">DNA-binding IclR family transcriptional regulator</fullName>
    </submittedName>
</protein>
<dbReference type="Proteomes" id="UP000587070">
    <property type="component" value="Unassembled WGS sequence"/>
</dbReference>
<sequence>MHEASIAARSSIPEDSPPGPGGTGYNSRCPDHETKTRRRGFMTTDLAKPRQGIQSIEVGVRLLRALAANGRPMMLRDLAKNGGMAAAKAHRYLVSFMRMGLVEQDANTGRYDLGGFALELGLASLARIDPVRLAAPILDDLCEQISETVALAMWGNHGPTCVRWIEAGGPITVTLRTGVVLPLASSATGRAFAAFYRSPYVKRQLEKEVRAAAEASGRPLATVQKELDALIEETRRHGIARASGSLTPGINGFSAPVFDHTGKMVAAITSLGSVGNFDNAWDSPLAESIKAAAALLSRRLGAPAPPETSVTAESGVAQQTISDEIGSASTARRRRSSKTDKQ</sequence>
<gene>
    <name evidence="7" type="ORF">GGD90_001016</name>
</gene>
<evidence type="ECO:0000259" key="6">
    <source>
        <dbReference type="PROSITE" id="PS51078"/>
    </source>
</evidence>
<keyword evidence="1" id="KW-0805">Transcription regulation</keyword>
<feature type="region of interest" description="Disordered" evidence="4">
    <location>
        <begin position="1"/>
        <end position="39"/>
    </location>
</feature>
<proteinExistence type="predicted"/>
<evidence type="ECO:0000313" key="7">
    <source>
        <dbReference type="EMBL" id="MBB4246653.1"/>
    </source>
</evidence>
<dbReference type="InterPro" id="IPR005471">
    <property type="entry name" value="Tscrpt_reg_IclR_N"/>
</dbReference>
<dbReference type="EMBL" id="JACIGE010000003">
    <property type="protein sequence ID" value="MBB4246653.1"/>
    <property type="molecule type" value="Genomic_DNA"/>
</dbReference>
<dbReference type="SUPFAM" id="SSF46785">
    <property type="entry name" value="Winged helix' DNA-binding domain"/>
    <property type="match status" value="1"/>
</dbReference>
<dbReference type="GO" id="GO:0003700">
    <property type="term" value="F:DNA-binding transcription factor activity"/>
    <property type="evidence" value="ECO:0007669"/>
    <property type="project" value="TreeGrafter"/>
</dbReference>
<dbReference type="RefSeq" id="WP_228273622.1">
    <property type="nucleotide sequence ID" value="NZ_JACIGE010000003.1"/>
</dbReference>
<keyword evidence="8" id="KW-1185">Reference proteome</keyword>
<dbReference type="GO" id="GO:0003677">
    <property type="term" value="F:DNA binding"/>
    <property type="evidence" value="ECO:0007669"/>
    <property type="project" value="UniProtKB-KW"/>
</dbReference>
<dbReference type="InterPro" id="IPR014757">
    <property type="entry name" value="Tscrpt_reg_IclR_C"/>
</dbReference>
<dbReference type="SUPFAM" id="SSF55781">
    <property type="entry name" value="GAF domain-like"/>
    <property type="match status" value="1"/>
</dbReference>
<evidence type="ECO:0000256" key="3">
    <source>
        <dbReference type="ARBA" id="ARBA00023163"/>
    </source>
</evidence>
<evidence type="ECO:0000259" key="5">
    <source>
        <dbReference type="PROSITE" id="PS51077"/>
    </source>
</evidence>
<keyword evidence="2 7" id="KW-0238">DNA-binding</keyword>
<dbReference type="PANTHER" id="PTHR30136:SF8">
    <property type="entry name" value="TRANSCRIPTIONAL REGULATORY PROTEIN"/>
    <property type="match status" value="1"/>
</dbReference>
<reference evidence="7 8" key="1">
    <citation type="submission" date="2020-08" db="EMBL/GenBank/DDBJ databases">
        <title>Genome sequencing of Purple Non-Sulfur Bacteria from various extreme environments.</title>
        <authorList>
            <person name="Mayer M."/>
        </authorList>
    </citation>
    <scope>NUCLEOTIDE SEQUENCE [LARGE SCALE GENOMIC DNA]</scope>
    <source>
        <strain evidence="7 8">2761</strain>
    </source>
</reference>
<evidence type="ECO:0000256" key="4">
    <source>
        <dbReference type="SAM" id="MobiDB-lite"/>
    </source>
</evidence>
<organism evidence="7 8">
    <name type="scientific">Rhodocyclus tenuis</name>
    <name type="common">Rhodospirillum tenue</name>
    <dbReference type="NCBI Taxonomy" id="1066"/>
    <lineage>
        <taxon>Bacteria</taxon>
        <taxon>Pseudomonadati</taxon>
        <taxon>Pseudomonadota</taxon>
        <taxon>Betaproteobacteria</taxon>
        <taxon>Rhodocyclales</taxon>
        <taxon>Rhodocyclaceae</taxon>
        <taxon>Rhodocyclus</taxon>
    </lineage>
</organism>
<comment type="caution">
    <text evidence="7">The sequence shown here is derived from an EMBL/GenBank/DDBJ whole genome shotgun (WGS) entry which is preliminary data.</text>
</comment>
<dbReference type="InterPro" id="IPR050707">
    <property type="entry name" value="HTH_MetabolicPath_Reg"/>
</dbReference>
<dbReference type="Pfam" id="PF01614">
    <property type="entry name" value="IclR_C"/>
    <property type="match status" value="1"/>
</dbReference>
<dbReference type="PROSITE" id="PS51078">
    <property type="entry name" value="ICLR_ED"/>
    <property type="match status" value="1"/>
</dbReference>
<evidence type="ECO:0000256" key="1">
    <source>
        <dbReference type="ARBA" id="ARBA00023015"/>
    </source>
</evidence>
<dbReference type="Pfam" id="PF09339">
    <property type="entry name" value="HTH_IclR"/>
    <property type="match status" value="1"/>
</dbReference>
<feature type="domain" description="HTH iclR-type" evidence="5">
    <location>
        <begin position="53"/>
        <end position="115"/>
    </location>
</feature>
<dbReference type="InterPro" id="IPR029016">
    <property type="entry name" value="GAF-like_dom_sf"/>
</dbReference>
<dbReference type="Gene3D" id="1.10.10.10">
    <property type="entry name" value="Winged helix-like DNA-binding domain superfamily/Winged helix DNA-binding domain"/>
    <property type="match status" value="1"/>
</dbReference>
<dbReference type="SMART" id="SM00346">
    <property type="entry name" value="HTH_ICLR"/>
    <property type="match status" value="1"/>
</dbReference>
<evidence type="ECO:0000313" key="8">
    <source>
        <dbReference type="Proteomes" id="UP000587070"/>
    </source>
</evidence>
<feature type="region of interest" description="Disordered" evidence="4">
    <location>
        <begin position="302"/>
        <end position="342"/>
    </location>
</feature>
<accession>A0A840G2L2</accession>
<dbReference type="InterPro" id="IPR036390">
    <property type="entry name" value="WH_DNA-bd_sf"/>
</dbReference>
<feature type="compositionally biased region" description="Polar residues" evidence="4">
    <location>
        <begin position="308"/>
        <end position="322"/>
    </location>
</feature>
<keyword evidence="3" id="KW-0804">Transcription</keyword>
<dbReference type="FunFam" id="1.10.10.10:FF:000056">
    <property type="entry name" value="IclR family transcriptional regulator"/>
    <property type="match status" value="1"/>
</dbReference>
<dbReference type="AlphaFoldDB" id="A0A840G2L2"/>
<feature type="domain" description="IclR-ED" evidence="6">
    <location>
        <begin position="116"/>
        <end position="302"/>
    </location>
</feature>